<reference evidence="2 3" key="1">
    <citation type="journal article" date="2019" name="Int. J. Syst. Evol. Microbiol.">
        <title>Thermogemmatispora aurantia sp. nov. and Thermogemmatispora argillosa sp. nov., within the class Ktedonobacteria, and emended description of the genus Thermogemmatispora.</title>
        <authorList>
            <person name="Zheng Y."/>
            <person name="Wang C.M."/>
            <person name="Sakai Y."/>
            <person name="Abe K."/>
            <person name="Yokota A."/>
            <person name="Yabe S."/>
        </authorList>
    </citation>
    <scope>NUCLEOTIDE SEQUENCE [LARGE SCALE GENOMIC DNA]</scope>
    <source>
        <strain evidence="2 3">A1-2</strain>
    </source>
</reference>
<dbReference type="AlphaFoldDB" id="A0A5J4K7A1"/>
<gene>
    <name evidence="2" type="ORF">KTAU_20700</name>
</gene>
<evidence type="ECO:0000313" key="2">
    <source>
        <dbReference type="EMBL" id="GER83433.1"/>
    </source>
</evidence>
<dbReference type="InterPro" id="IPR017589">
    <property type="entry name" value="CRISPR-assoc_prot_Cas10d/Csc3"/>
</dbReference>
<evidence type="ECO:0000256" key="1">
    <source>
        <dbReference type="SAM" id="MobiDB-lite"/>
    </source>
</evidence>
<dbReference type="NCBIfam" id="TIGR03174">
    <property type="entry name" value="cas_Csc3"/>
    <property type="match status" value="1"/>
</dbReference>
<feature type="region of interest" description="Disordered" evidence="1">
    <location>
        <begin position="482"/>
        <end position="536"/>
    </location>
</feature>
<feature type="compositionally biased region" description="Low complexity" evidence="1">
    <location>
        <begin position="501"/>
        <end position="519"/>
    </location>
</feature>
<dbReference type="Proteomes" id="UP000334820">
    <property type="component" value="Unassembled WGS sequence"/>
</dbReference>
<proteinExistence type="predicted"/>
<evidence type="ECO:0000313" key="3">
    <source>
        <dbReference type="Proteomes" id="UP000334820"/>
    </source>
</evidence>
<protein>
    <recommendedName>
        <fullName evidence="4">Type I-D CRISPR-associated protein Cas10d/Csc3</fullName>
    </recommendedName>
</protein>
<sequence>MAPASEESSPWLALGLTYRSDDPDQVFQQYLQQIADEGLRRYQEIIQTGSKQGESLWQHVLNGAAIIERLRPLFQLEATELRCLLLAITVHDINKLPAYGQDSSGKAVRYANAATLEHLASELAALQADHFFPEWQEYLRDIKFLVDSQQDQAIQISQFSLSFLQQCRLPRSRLEGPLRALLRTADVLDLSHSSDQASRHERHIHQKALERLNEGLHLSGARQRYRFIGHRLAELRGLLSNTIHNQVAEMLKEHYGEHHCIPLLLHAEGIDYLLDRSMRFEWTREWQRELARRVVNRLAKMQQQGLTEFIKARPSGISVDEAALQSGAPIEQIFGCITNVVRRKQYRDEWRQERETAARQDLETFLNSPQAAADPALRAQCQALLAEQQLLPTDPEALQRGEFLMAYRNFLDAHRGEELKRLHEDAWQRVARLFGVPEERQPLYALINSYRRGYVMARDLPTTPLLEMEAAALADLARLEEQAQRAAPQRTGRGGKRGNRASPSPQSAAADSNNQQGSAMGSNAAEAGDASTSPLTVAGDDLQALSTSSPQEEAILDYLDRHLSFWDLSSGERQQPVDFRANLRHYADPRYTDRQCSYCSSPLPAEEWMALQVPPSIGVQQFSNRLEGGSPREPKRNICPICRTQFLLEKLAWPSHRDKQGSELQTFYLHLFPYSFFPEPLLRAWWQTVESLIGEDTVAIDPETRDEEQWQRLAAGQVLYKLHCRMDLHQGLILPRYAEALGPTPVLPLTINQQGYGRQYLVALEKALVLAAWFDCRVLLSRLPTPLLNLEQEMIGSEPVAFMAEGIPQALAWLLPEQVLTRPQVRALCRRLALLHQLAHKLQPDALSTVKVLYDLVTAAAQDPLALYHEVDRLIEEKAGKQRQNPLTLSYQVAPLLEQLLGAAEAIS</sequence>
<dbReference type="RefSeq" id="WP_151728196.1">
    <property type="nucleotide sequence ID" value="NZ_BKZV01000002.1"/>
</dbReference>
<comment type="caution">
    <text evidence="2">The sequence shown here is derived from an EMBL/GenBank/DDBJ whole genome shotgun (WGS) entry which is preliminary data.</text>
</comment>
<organism evidence="2 3">
    <name type="scientific">Thermogemmatispora aurantia</name>
    <dbReference type="NCBI Taxonomy" id="2045279"/>
    <lineage>
        <taxon>Bacteria</taxon>
        <taxon>Bacillati</taxon>
        <taxon>Chloroflexota</taxon>
        <taxon>Ktedonobacteria</taxon>
        <taxon>Thermogemmatisporales</taxon>
        <taxon>Thermogemmatisporaceae</taxon>
        <taxon>Thermogemmatispora</taxon>
    </lineage>
</organism>
<evidence type="ECO:0008006" key="4">
    <source>
        <dbReference type="Google" id="ProtNLM"/>
    </source>
</evidence>
<dbReference type="EMBL" id="BKZV01000002">
    <property type="protein sequence ID" value="GER83433.1"/>
    <property type="molecule type" value="Genomic_DNA"/>
</dbReference>
<accession>A0A5J4K7A1</accession>
<keyword evidence="3" id="KW-1185">Reference proteome</keyword>
<name>A0A5J4K7A1_9CHLR</name>